<evidence type="ECO:0000256" key="1">
    <source>
        <dbReference type="SAM" id="MobiDB-lite"/>
    </source>
</evidence>
<feature type="region of interest" description="Disordered" evidence="1">
    <location>
        <begin position="185"/>
        <end position="232"/>
    </location>
</feature>
<keyword evidence="4" id="KW-1185">Reference proteome</keyword>
<gene>
    <name evidence="3" type="ORF">BC008_18020</name>
</gene>
<comment type="caution">
    <text evidence="3">The sequence shown here is derived from an EMBL/GenBank/DDBJ whole genome shotgun (WGS) entry which is preliminary data.</text>
</comment>
<name>A0A0V7ZJ20_9CYAN</name>
<proteinExistence type="predicted"/>
<dbReference type="InterPro" id="IPR046863">
    <property type="entry name" value="MbnP-like_dom"/>
</dbReference>
<dbReference type="RefSeq" id="WP_058184181.1">
    <property type="nucleotide sequence ID" value="NZ_LMTZ01000120.1"/>
</dbReference>
<organism evidence="3 4">
    <name type="scientific">Mastigocoleus testarum BC008</name>
    <dbReference type="NCBI Taxonomy" id="371196"/>
    <lineage>
        <taxon>Bacteria</taxon>
        <taxon>Bacillati</taxon>
        <taxon>Cyanobacteriota</taxon>
        <taxon>Cyanophyceae</taxon>
        <taxon>Nostocales</taxon>
        <taxon>Hapalosiphonaceae</taxon>
        <taxon>Mastigocoleus</taxon>
    </lineage>
</organism>
<dbReference type="InterPro" id="IPR023977">
    <property type="entry name" value="MbnP-like"/>
</dbReference>
<evidence type="ECO:0000259" key="2">
    <source>
        <dbReference type="Pfam" id="PF20243"/>
    </source>
</evidence>
<evidence type="ECO:0000313" key="4">
    <source>
        <dbReference type="Proteomes" id="UP000053372"/>
    </source>
</evidence>
<dbReference type="EMBL" id="LMTZ01000120">
    <property type="protein sequence ID" value="KST64525.1"/>
    <property type="molecule type" value="Genomic_DNA"/>
</dbReference>
<feature type="domain" description="Copper-binding protein MbnP-like" evidence="2">
    <location>
        <begin position="34"/>
        <end position="275"/>
    </location>
</feature>
<dbReference type="Pfam" id="PF20243">
    <property type="entry name" value="MbnP"/>
    <property type="match status" value="1"/>
</dbReference>
<evidence type="ECO:0000313" key="3">
    <source>
        <dbReference type="EMBL" id="KST64525.1"/>
    </source>
</evidence>
<feature type="compositionally biased region" description="Polar residues" evidence="1">
    <location>
        <begin position="214"/>
        <end position="232"/>
    </location>
</feature>
<sequence length="307" mass="34148">MINLIKPGVLFFFLLGSLPFLNTWKLQQVNATQTQQVTVRFASKVGDTPFSCDSNYNLGKSATTTKIADFRFYISNIALIDANGKIVPLNLTQDNKWQYQNVALIDFEDKTGACTNGTTEIRNKVVGTVPKGNYRGLQFTLGVPSNLNHEDSTLAPSPLNLTSLWWNWRFGYKFARIDLKNQVVSQNPHSQQKHKDNHRNAAKSQGFPIHLGSTGCQAETSSQKPQTECSNPNRSIISFTNFNPAKNVVIADIGKLLENTDLNKNQADTPAGCMSSPDDNDCRNLMESFGIPFGSDTTVKQTFFRVE</sequence>
<accession>A0A0V7ZJ20</accession>
<dbReference type="Proteomes" id="UP000053372">
    <property type="component" value="Unassembled WGS sequence"/>
</dbReference>
<protein>
    <recommendedName>
        <fullName evidence="2">Copper-binding protein MbnP-like domain-containing protein</fullName>
    </recommendedName>
</protein>
<dbReference type="OrthoDB" id="64245at2"/>
<dbReference type="NCBIfam" id="TIGR04052">
    <property type="entry name" value="MbnP_like_WxW"/>
    <property type="match status" value="1"/>
</dbReference>
<dbReference type="AlphaFoldDB" id="A0A0V7ZJ20"/>
<reference evidence="3 4" key="1">
    <citation type="journal article" date="2015" name="Genome Announc.">
        <title>Draft Genome of the Euendolithic (true boring) Cyanobacterium Mastigocoleus testarum strain BC008.</title>
        <authorList>
            <person name="Guida B.S."/>
            <person name="Garcia-Pichel F."/>
        </authorList>
    </citation>
    <scope>NUCLEOTIDE SEQUENCE [LARGE SCALE GENOMIC DNA]</scope>
    <source>
        <strain evidence="3 4">BC008</strain>
    </source>
</reference>
<feature type="compositionally biased region" description="Basic residues" evidence="1">
    <location>
        <begin position="191"/>
        <end position="201"/>
    </location>
</feature>